<evidence type="ECO:0000256" key="1">
    <source>
        <dbReference type="SAM" id="Phobius"/>
    </source>
</evidence>
<accession>A0ABP7FW86</accession>
<keyword evidence="3" id="KW-1185">Reference proteome</keyword>
<keyword evidence="1" id="KW-0472">Membrane</keyword>
<proteinExistence type="predicted"/>
<dbReference type="Proteomes" id="UP001501004">
    <property type="component" value="Unassembled WGS sequence"/>
</dbReference>
<protein>
    <submittedName>
        <fullName evidence="2">Uncharacterized protein</fullName>
    </submittedName>
</protein>
<keyword evidence="1" id="KW-0812">Transmembrane</keyword>
<comment type="caution">
    <text evidence="2">The sequence shown here is derived from an EMBL/GenBank/DDBJ whole genome shotgun (WGS) entry which is preliminary data.</text>
</comment>
<sequence length="78" mass="8279">MTEGQIVALVWGPFAMIFGTCFFFFRNQISRLARAQRVRRGYAIGPHTQSPLLMAAGGLSLVIVGALVAAGGATGILR</sequence>
<feature type="transmembrane region" description="Helical" evidence="1">
    <location>
        <begin position="52"/>
        <end position="77"/>
    </location>
</feature>
<feature type="transmembrane region" description="Helical" evidence="1">
    <location>
        <begin position="6"/>
        <end position="25"/>
    </location>
</feature>
<gene>
    <name evidence="2" type="ORF">GCM10022239_23710</name>
</gene>
<dbReference type="EMBL" id="BAABAE010000003">
    <property type="protein sequence ID" value="GAA3747433.1"/>
    <property type="molecule type" value="Genomic_DNA"/>
</dbReference>
<evidence type="ECO:0000313" key="3">
    <source>
        <dbReference type="Proteomes" id="UP001501004"/>
    </source>
</evidence>
<reference evidence="3" key="1">
    <citation type="journal article" date="2019" name="Int. J. Syst. Evol. Microbiol.">
        <title>The Global Catalogue of Microorganisms (GCM) 10K type strain sequencing project: providing services to taxonomists for standard genome sequencing and annotation.</title>
        <authorList>
            <consortium name="The Broad Institute Genomics Platform"/>
            <consortium name="The Broad Institute Genome Sequencing Center for Infectious Disease"/>
            <person name="Wu L."/>
            <person name="Ma J."/>
        </authorList>
    </citation>
    <scope>NUCLEOTIDE SEQUENCE [LARGE SCALE GENOMIC DNA]</scope>
    <source>
        <strain evidence="3">JCM 16949</strain>
    </source>
</reference>
<organism evidence="2 3">
    <name type="scientific">Leifsonella bigeumensis</name>
    <dbReference type="NCBI Taxonomy" id="433643"/>
    <lineage>
        <taxon>Bacteria</taxon>
        <taxon>Bacillati</taxon>
        <taxon>Actinomycetota</taxon>
        <taxon>Actinomycetes</taxon>
        <taxon>Micrococcales</taxon>
        <taxon>Microbacteriaceae</taxon>
        <taxon>Leifsonella</taxon>
    </lineage>
</organism>
<dbReference type="RefSeq" id="WP_344756917.1">
    <property type="nucleotide sequence ID" value="NZ_BAABAE010000003.1"/>
</dbReference>
<name>A0ABP7FW86_9MICO</name>
<evidence type="ECO:0000313" key="2">
    <source>
        <dbReference type="EMBL" id="GAA3747433.1"/>
    </source>
</evidence>
<keyword evidence="1" id="KW-1133">Transmembrane helix</keyword>